<protein>
    <submittedName>
        <fullName evidence="3">Uncharacterized protein</fullName>
    </submittedName>
</protein>
<gene>
    <name evidence="3" type="ORF">PYX00_009326</name>
</gene>
<accession>A0AAW2HBI3</accession>
<dbReference type="AlphaFoldDB" id="A0AAW2HBI3"/>
<keyword evidence="2" id="KW-0812">Transmembrane</keyword>
<feature type="compositionally biased region" description="Basic and acidic residues" evidence="1">
    <location>
        <begin position="241"/>
        <end position="276"/>
    </location>
</feature>
<organism evidence="3">
    <name type="scientific">Menopon gallinae</name>
    <name type="common">poultry shaft louse</name>
    <dbReference type="NCBI Taxonomy" id="328185"/>
    <lineage>
        <taxon>Eukaryota</taxon>
        <taxon>Metazoa</taxon>
        <taxon>Ecdysozoa</taxon>
        <taxon>Arthropoda</taxon>
        <taxon>Hexapoda</taxon>
        <taxon>Insecta</taxon>
        <taxon>Pterygota</taxon>
        <taxon>Neoptera</taxon>
        <taxon>Paraneoptera</taxon>
        <taxon>Psocodea</taxon>
        <taxon>Troctomorpha</taxon>
        <taxon>Phthiraptera</taxon>
        <taxon>Amblycera</taxon>
        <taxon>Menoponidae</taxon>
        <taxon>Menopon</taxon>
    </lineage>
</organism>
<sequence>MSSTPSTYYNQYPVPRDPHKILSERDGDYSYGFSKKSKGKYKSDKKHAAMSALTLLAFLFFLNILQNCLREQTQPVAPEVTMMMMVPAKQVKDGAINDNDRDRHDSEVPWDGQIRRTRSLLEFQEDQQEPTTRPNRHTKFIQDYKQVNHNWANGLSQLSEKELESQRIKTDNLHSYLRRRYRVSTEGRRVTVTPIPLESKLRVVQEPRPPIASPSKKFESDWVPKVAPVYRHINRTAVNQDRLKKGLSKDQPENPETRNRRSDLTSAAEQKEEGAKGEVQVVTPAVGLDLNTYKTYPVYNYYNHRQQASTYQPNRTETTTAAPAETTPTTEANRVASVPPSTTERYPAAIVKNPYQRYPMKNRFRFANHNRYYQPRYPIETRYKYSPYRKTTNYYESSPGYHVHEEYYPVSVVRNPQDEEVGFDLIKFVWTMLSGFAKPLTKMVPSFAKVGNDEPQCYDLLVCEAHRVSRFMGPTAEALASTFSTLLTWYTAEENRQVLIDAVSSGRENTCQQQIQDCDERSGGKSAMTVLAQVLEMKLR</sequence>
<evidence type="ECO:0000313" key="3">
    <source>
        <dbReference type="EMBL" id="KAL0266906.1"/>
    </source>
</evidence>
<keyword evidence="2" id="KW-0472">Membrane</keyword>
<evidence type="ECO:0000256" key="2">
    <source>
        <dbReference type="SAM" id="Phobius"/>
    </source>
</evidence>
<feature type="region of interest" description="Disordered" evidence="1">
    <location>
        <begin position="237"/>
        <end position="278"/>
    </location>
</feature>
<dbReference type="EMBL" id="JARGDH010000005">
    <property type="protein sequence ID" value="KAL0266906.1"/>
    <property type="molecule type" value="Genomic_DNA"/>
</dbReference>
<feature type="transmembrane region" description="Helical" evidence="2">
    <location>
        <begin position="48"/>
        <end position="65"/>
    </location>
</feature>
<reference evidence="3" key="1">
    <citation type="journal article" date="2024" name="Gigascience">
        <title>Chromosome-level genome of the poultry shaft louse Menopon gallinae provides insight into the host-switching and adaptive evolution of parasitic lice.</title>
        <authorList>
            <person name="Xu Y."/>
            <person name="Ma L."/>
            <person name="Liu S."/>
            <person name="Liang Y."/>
            <person name="Liu Q."/>
            <person name="He Z."/>
            <person name="Tian L."/>
            <person name="Duan Y."/>
            <person name="Cai W."/>
            <person name="Li H."/>
            <person name="Song F."/>
        </authorList>
    </citation>
    <scope>NUCLEOTIDE SEQUENCE</scope>
    <source>
        <strain evidence="3">Cailab_2023a</strain>
    </source>
</reference>
<comment type="caution">
    <text evidence="3">The sequence shown here is derived from an EMBL/GenBank/DDBJ whole genome shotgun (WGS) entry which is preliminary data.</text>
</comment>
<evidence type="ECO:0000256" key="1">
    <source>
        <dbReference type="SAM" id="MobiDB-lite"/>
    </source>
</evidence>
<keyword evidence="2" id="KW-1133">Transmembrane helix</keyword>
<proteinExistence type="predicted"/>
<name>A0AAW2HBI3_9NEOP</name>